<comment type="caution">
    <text evidence="2">The sequence shown here is derived from an EMBL/GenBank/DDBJ whole genome shotgun (WGS) entry which is preliminary data.</text>
</comment>
<protein>
    <submittedName>
        <fullName evidence="2">Uncharacterized protein</fullName>
    </submittedName>
</protein>
<reference evidence="2" key="1">
    <citation type="journal article" date="2014" name="Int. J. Syst. Evol. Microbiol.">
        <title>Complete genome sequence of Corynebacterium casei LMG S-19264T (=DSM 44701T), isolated from a smear-ripened cheese.</title>
        <authorList>
            <consortium name="US DOE Joint Genome Institute (JGI-PGF)"/>
            <person name="Walter F."/>
            <person name="Albersmeier A."/>
            <person name="Kalinowski J."/>
            <person name="Ruckert C."/>
        </authorList>
    </citation>
    <scope>NUCLEOTIDE SEQUENCE</scope>
    <source>
        <strain evidence="2">CGMCC 4.7312</strain>
    </source>
</reference>
<keyword evidence="3" id="KW-1185">Reference proteome</keyword>
<sequence length="75" mass="7761">MTGGVALIAAAHRRLVWLSRQMVADAKLVKTGPGGHTEATLQSSAADPNPEIDTSEKSLPGPAKPQPRTTLATTS</sequence>
<reference evidence="2" key="2">
    <citation type="submission" date="2020-09" db="EMBL/GenBank/DDBJ databases">
        <authorList>
            <person name="Sun Q."/>
            <person name="Zhou Y."/>
        </authorList>
    </citation>
    <scope>NUCLEOTIDE SEQUENCE</scope>
    <source>
        <strain evidence="2">CGMCC 4.7312</strain>
    </source>
</reference>
<gene>
    <name evidence="2" type="ORF">GCM10011608_45880</name>
</gene>
<evidence type="ECO:0000256" key="1">
    <source>
        <dbReference type="SAM" id="MobiDB-lite"/>
    </source>
</evidence>
<organism evidence="2 3">
    <name type="scientific">Micromonospora sonchi</name>
    <dbReference type="NCBI Taxonomy" id="1763543"/>
    <lineage>
        <taxon>Bacteria</taxon>
        <taxon>Bacillati</taxon>
        <taxon>Actinomycetota</taxon>
        <taxon>Actinomycetes</taxon>
        <taxon>Micromonosporales</taxon>
        <taxon>Micromonosporaceae</taxon>
        <taxon>Micromonospora</taxon>
    </lineage>
</organism>
<evidence type="ECO:0000313" key="3">
    <source>
        <dbReference type="Proteomes" id="UP000608890"/>
    </source>
</evidence>
<accession>A0A917U5F4</accession>
<dbReference type="EMBL" id="BMNB01000025">
    <property type="protein sequence ID" value="GGM55863.1"/>
    <property type="molecule type" value="Genomic_DNA"/>
</dbReference>
<dbReference type="Proteomes" id="UP000608890">
    <property type="component" value="Unassembled WGS sequence"/>
</dbReference>
<evidence type="ECO:0000313" key="2">
    <source>
        <dbReference type="EMBL" id="GGM55863.1"/>
    </source>
</evidence>
<feature type="region of interest" description="Disordered" evidence="1">
    <location>
        <begin position="30"/>
        <end position="75"/>
    </location>
</feature>
<dbReference type="AlphaFoldDB" id="A0A917U5F4"/>
<proteinExistence type="predicted"/>
<name>A0A917U5F4_9ACTN</name>